<dbReference type="AlphaFoldDB" id="A0A0R2MW52"/>
<organism evidence="4 5">
    <name type="scientific">Lacticaseibacillus saniviri JCM 17471 = DSM 24301</name>
    <dbReference type="NCBI Taxonomy" id="1293598"/>
    <lineage>
        <taxon>Bacteria</taxon>
        <taxon>Bacillati</taxon>
        <taxon>Bacillota</taxon>
        <taxon>Bacilli</taxon>
        <taxon>Lactobacillales</taxon>
        <taxon>Lactobacillaceae</taxon>
        <taxon>Lacticaseibacillus</taxon>
    </lineage>
</organism>
<proteinExistence type="inferred from homology"/>
<sequence length="157" mass="17629">MDTKTKPMDPKQMPNKQNEPIDVDQELIFDDGVVQKIVGKTSADIDGVVSLEGNVFSDVTDMFRKDENPKKGVSVDIKDNKYVKVELDATMKYGVQAPKIFEQVSSAICDNVQEMTGLEVTEIKMTVKDMLTNEEIAKQEEDNKNKATQNQTQNQPN</sequence>
<dbReference type="STRING" id="1293598.IV56_GL001975"/>
<reference evidence="4 5" key="1">
    <citation type="journal article" date="2015" name="Genome Announc.">
        <title>Expanding the biotechnology potential of lactobacilli through comparative genomics of 213 strains and associated genera.</title>
        <authorList>
            <person name="Sun Z."/>
            <person name="Harris H.M."/>
            <person name="McCann A."/>
            <person name="Guo C."/>
            <person name="Argimon S."/>
            <person name="Zhang W."/>
            <person name="Yang X."/>
            <person name="Jeffery I.B."/>
            <person name="Cooney J.C."/>
            <person name="Kagawa T.F."/>
            <person name="Liu W."/>
            <person name="Song Y."/>
            <person name="Salvetti E."/>
            <person name="Wrobel A."/>
            <person name="Rasinkangas P."/>
            <person name="Parkhill J."/>
            <person name="Rea M.C."/>
            <person name="O'Sullivan O."/>
            <person name="Ritari J."/>
            <person name="Douillard F.P."/>
            <person name="Paul Ross R."/>
            <person name="Yang R."/>
            <person name="Briner A.E."/>
            <person name="Felis G.E."/>
            <person name="de Vos W.M."/>
            <person name="Barrangou R."/>
            <person name="Klaenhammer T.R."/>
            <person name="Caufield P.W."/>
            <person name="Cui Y."/>
            <person name="Zhang H."/>
            <person name="O'Toole P.W."/>
        </authorList>
    </citation>
    <scope>NUCLEOTIDE SEQUENCE [LARGE SCALE GENOMIC DNA]</scope>
    <source>
        <strain evidence="4 5">DSM 24301</strain>
    </source>
</reference>
<dbReference type="Pfam" id="PF03780">
    <property type="entry name" value="Asp23"/>
    <property type="match status" value="1"/>
</dbReference>
<name>A0A0R2MW52_9LACO</name>
<dbReference type="Proteomes" id="UP000050969">
    <property type="component" value="Unassembled WGS sequence"/>
</dbReference>
<dbReference type="PATRIC" id="fig|1293598.4.peg.2060"/>
<gene>
    <name evidence="4" type="ORF">IV56_GL001975</name>
</gene>
<dbReference type="PANTHER" id="PTHR34297:SF3">
    <property type="entry name" value="ALKALINE SHOCK PROTEIN 23"/>
    <property type="match status" value="1"/>
</dbReference>
<dbReference type="RefSeq" id="WP_225426404.1">
    <property type="nucleotide sequence ID" value="NZ_JQCE01000007.1"/>
</dbReference>
<feature type="region of interest" description="Disordered" evidence="3">
    <location>
        <begin position="1"/>
        <end position="22"/>
    </location>
</feature>
<evidence type="ECO:0000256" key="3">
    <source>
        <dbReference type="SAM" id="MobiDB-lite"/>
    </source>
</evidence>
<feature type="compositionally biased region" description="Low complexity" evidence="3">
    <location>
        <begin position="146"/>
        <end position="157"/>
    </location>
</feature>
<feature type="region of interest" description="Disordered" evidence="3">
    <location>
        <begin position="136"/>
        <end position="157"/>
    </location>
</feature>
<accession>A0A0R2MW52</accession>
<feature type="compositionally biased region" description="Basic and acidic residues" evidence="3">
    <location>
        <begin position="136"/>
        <end position="145"/>
    </location>
</feature>
<comment type="similarity">
    <text evidence="1">Belongs to the asp23 family.</text>
</comment>
<evidence type="ECO:0000313" key="4">
    <source>
        <dbReference type="EMBL" id="KRO17848.1"/>
    </source>
</evidence>
<evidence type="ECO:0000313" key="5">
    <source>
        <dbReference type="Proteomes" id="UP000050969"/>
    </source>
</evidence>
<dbReference type="InterPro" id="IPR005531">
    <property type="entry name" value="Asp23"/>
</dbReference>
<comment type="caution">
    <text evidence="4">The sequence shown here is derived from an EMBL/GenBank/DDBJ whole genome shotgun (WGS) entry which is preliminary data.</text>
</comment>
<dbReference type="PANTHER" id="PTHR34297">
    <property type="entry name" value="HYPOTHETICAL CYTOSOLIC PROTEIN-RELATED"/>
    <property type="match status" value="1"/>
</dbReference>
<evidence type="ECO:0000256" key="2">
    <source>
        <dbReference type="ARBA" id="ARBA00039575"/>
    </source>
</evidence>
<evidence type="ECO:0000256" key="1">
    <source>
        <dbReference type="ARBA" id="ARBA00005721"/>
    </source>
</evidence>
<dbReference type="EMBL" id="JQCE01000007">
    <property type="protein sequence ID" value="KRO17848.1"/>
    <property type="molecule type" value="Genomic_DNA"/>
</dbReference>
<protein>
    <recommendedName>
        <fullName evidence="2">Stress response regulator gls24 homolog</fullName>
    </recommendedName>
</protein>
<keyword evidence="5" id="KW-1185">Reference proteome</keyword>